<dbReference type="EMBL" id="KQ257452">
    <property type="protein sequence ID" value="KND03228.1"/>
    <property type="molecule type" value="Genomic_DNA"/>
</dbReference>
<dbReference type="CDD" id="cd10568">
    <property type="entry name" value="SWIB_like"/>
    <property type="match status" value="1"/>
</dbReference>
<dbReference type="Gene3D" id="1.10.245.10">
    <property type="entry name" value="SWIB/MDM2 domain"/>
    <property type="match status" value="1"/>
</dbReference>
<dbReference type="RefSeq" id="XP_016611267.1">
    <property type="nucleotide sequence ID" value="XM_016750571.1"/>
</dbReference>
<feature type="compositionally biased region" description="Gly residues" evidence="1">
    <location>
        <begin position="11"/>
        <end position="20"/>
    </location>
</feature>
<dbReference type="Proteomes" id="UP000053201">
    <property type="component" value="Unassembled WGS sequence"/>
</dbReference>
<dbReference type="STRING" id="645134.A0A0L0HQ95"/>
<sequence length="477" mass="53949">MTSLPPYGSPAGLGRGGAMGGSVPHSYASPFNVPGGGAGMPSNTPAQFYQRSAPGPMPSGLAASPVPAPAPSAMMPKRPAETAPSGKPKRKRPADRVLPKKIEAYIPESRLYTQLQEVEKKLDATISRKKLDMMEQKNQLKPSKRTLRIFLSNLSSDQYVEMNPLSENEDVFSLESMRAPSWTLRIEGRLLDLPNSRKPQANPPKFSTFVRSVIVELQRDKDLYPEGNIIEWHRGEGSPDCDGFEIKRKGDSDVNAKILIYLDHKPEKVKLSTSLSKLLDIHTDTPTNVIMALWQYVKSQKLQDPDDKRFINCDEQLRQILGQPRITFAHMPELLRAHFAPPDPIVLEYTVRTDKEQNVSQFAYDVEVEVPNPMRERLEQTLVSNPQLQRDIGQLDDKITTLIQTINHCKLKRDFMLSFANDPIGFLNQWMASQSRDLEVILGDTRFNLEETRRATFFDHSVVQEAVFHHLRQKDIE</sequence>
<proteinExistence type="predicted"/>
<dbReference type="Pfam" id="PF02201">
    <property type="entry name" value="SWIB"/>
    <property type="match status" value="1"/>
</dbReference>
<evidence type="ECO:0000256" key="1">
    <source>
        <dbReference type="SAM" id="MobiDB-lite"/>
    </source>
</evidence>
<reference evidence="3 4" key="1">
    <citation type="submission" date="2009-08" db="EMBL/GenBank/DDBJ databases">
        <title>The Genome Sequence of Spizellomyces punctatus strain DAOM BR117.</title>
        <authorList>
            <consortium name="The Broad Institute Genome Sequencing Platform"/>
            <person name="Russ C."/>
            <person name="Cuomo C."/>
            <person name="Shea T."/>
            <person name="Young S.K."/>
            <person name="Zeng Q."/>
            <person name="Koehrsen M."/>
            <person name="Haas B."/>
            <person name="Borodovsky M."/>
            <person name="Guigo R."/>
            <person name="Alvarado L."/>
            <person name="Berlin A."/>
            <person name="Bochicchio J."/>
            <person name="Borenstein D."/>
            <person name="Chapman S."/>
            <person name="Chen Z."/>
            <person name="Engels R."/>
            <person name="Freedman E."/>
            <person name="Gellesch M."/>
            <person name="Goldberg J."/>
            <person name="Griggs A."/>
            <person name="Gujja S."/>
            <person name="Heiman D."/>
            <person name="Hepburn T."/>
            <person name="Howarth C."/>
            <person name="Jen D."/>
            <person name="Larson L."/>
            <person name="Lewis B."/>
            <person name="Mehta T."/>
            <person name="Park D."/>
            <person name="Pearson M."/>
            <person name="Roberts A."/>
            <person name="Saif S."/>
            <person name="Shenoy N."/>
            <person name="Sisk P."/>
            <person name="Stolte C."/>
            <person name="Sykes S."/>
            <person name="Thomson T."/>
            <person name="Walk T."/>
            <person name="White J."/>
            <person name="Yandava C."/>
            <person name="Burger G."/>
            <person name="Gray M.W."/>
            <person name="Holland P.W.H."/>
            <person name="King N."/>
            <person name="Lang F.B.F."/>
            <person name="Roger A.J."/>
            <person name="Ruiz-Trillo I."/>
            <person name="Lander E."/>
            <person name="Nusbaum C."/>
        </authorList>
    </citation>
    <scope>NUCLEOTIDE SEQUENCE [LARGE SCALE GENOMIC DNA]</scope>
    <source>
        <strain evidence="3 4">DAOM BR117</strain>
    </source>
</reference>
<dbReference type="eggNOG" id="KOG2570">
    <property type="taxonomic scope" value="Eukaryota"/>
</dbReference>
<organism evidence="3 4">
    <name type="scientific">Spizellomyces punctatus (strain DAOM BR117)</name>
    <dbReference type="NCBI Taxonomy" id="645134"/>
    <lineage>
        <taxon>Eukaryota</taxon>
        <taxon>Fungi</taxon>
        <taxon>Fungi incertae sedis</taxon>
        <taxon>Chytridiomycota</taxon>
        <taxon>Chytridiomycota incertae sedis</taxon>
        <taxon>Chytridiomycetes</taxon>
        <taxon>Spizellomycetales</taxon>
        <taxon>Spizellomycetaceae</taxon>
        <taxon>Spizellomyces</taxon>
    </lineage>
</organism>
<dbReference type="VEuPathDB" id="FungiDB:SPPG_02282"/>
<dbReference type="InterPro" id="IPR036885">
    <property type="entry name" value="SWIB_MDM2_dom_sf"/>
</dbReference>
<evidence type="ECO:0000313" key="3">
    <source>
        <dbReference type="EMBL" id="KND03228.1"/>
    </source>
</evidence>
<dbReference type="PROSITE" id="PS51925">
    <property type="entry name" value="SWIB_MDM2"/>
    <property type="match status" value="1"/>
</dbReference>
<dbReference type="PANTHER" id="PTHR13844">
    <property type="entry name" value="SWI/SNF-RELATED MATRIX-ASSOCIATED ACTIN-DEPENDENT REGULATOR OF CHROMATIN SUBFAMILY D"/>
    <property type="match status" value="1"/>
</dbReference>
<evidence type="ECO:0000313" key="4">
    <source>
        <dbReference type="Proteomes" id="UP000053201"/>
    </source>
</evidence>
<dbReference type="OMA" id="NFRCNEP"/>
<accession>A0A0L0HQ95</accession>
<dbReference type="InterPro" id="IPR019835">
    <property type="entry name" value="SWIB_domain"/>
</dbReference>
<dbReference type="OrthoDB" id="10263741at2759"/>
<name>A0A0L0HQ95_SPIPD</name>
<dbReference type="InterPro" id="IPR003121">
    <property type="entry name" value="SWIB_MDM2_domain"/>
</dbReference>
<dbReference type="AlphaFoldDB" id="A0A0L0HQ95"/>
<dbReference type="FunCoup" id="A0A0L0HQ95">
    <property type="interactions" value="536"/>
</dbReference>
<dbReference type="GeneID" id="27685876"/>
<feature type="domain" description="DM2" evidence="2">
    <location>
        <begin position="264"/>
        <end position="341"/>
    </location>
</feature>
<dbReference type="SUPFAM" id="SSF47592">
    <property type="entry name" value="SWIB/MDM2 domain"/>
    <property type="match status" value="1"/>
</dbReference>
<gene>
    <name evidence="3" type="ORF">SPPG_02282</name>
</gene>
<dbReference type="SMART" id="SM00151">
    <property type="entry name" value="SWIB"/>
    <property type="match status" value="1"/>
</dbReference>
<feature type="region of interest" description="Disordered" evidence="1">
    <location>
        <begin position="1"/>
        <end position="96"/>
    </location>
</feature>
<feature type="compositionally biased region" description="Polar residues" evidence="1">
    <location>
        <begin position="41"/>
        <end position="50"/>
    </location>
</feature>
<dbReference type="InParanoid" id="A0A0L0HQ95"/>
<protein>
    <recommendedName>
        <fullName evidence="2">DM2 domain-containing protein</fullName>
    </recommendedName>
</protein>
<keyword evidence="4" id="KW-1185">Reference proteome</keyword>
<evidence type="ECO:0000259" key="2">
    <source>
        <dbReference type="PROSITE" id="PS51925"/>
    </source>
</evidence>